<dbReference type="InterPro" id="IPR036908">
    <property type="entry name" value="RlpA-like_sf"/>
</dbReference>
<dbReference type="PANTHER" id="PTHR31836">
    <property type="match status" value="1"/>
</dbReference>
<dbReference type="Gene3D" id="2.40.40.10">
    <property type="entry name" value="RlpA-like domain"/>
    <property type="match status" value="1"/>
</dbReference>
<dbReference type="RefSeq" id="WP_327098304.1">
    <property type="nucleotide sequence ID" value="NZ_CP109149.1"/>
</dbReference>
<gene>
    <name evidence="5" type="ORF">OG563_39175</name>
</gene>
<keyword evidence="3" id="KW-1133">Transmembrane helix</keyword>
<reference evidence="5" key="1">
    <citation type="submission" date="2022-10" db="EMBL/GenBank/DDBJ databases">
        <title>The complete genomes of actinobacterial strains from the NBC collection.</title>
        <authorList>
            <person name="Joergensen T.S."/>
            <person name="Alvarez Arevalo M."/>
            <person name="Sterndorff E.B."/>
            <person name="Faurdal D."/>
            <person name="Vuksanovic O."/>
            <person name="Mourched A.-S."/>
            <person name="Charusanti P."/>
            <person name="Shaw S."/>
            <person name="Blin K."/>
            <person name="Weber T."/>
        </authorList>
    </citation>
    <scope>NUCLEOTIDE SEQUENCE</scope>
    <source>
        <strain evidence="5">NBC_01482</strain>
    </source>
</reference>
<evidence type="ECO:0000256" key="3">
    <source>
        <dbReference type="SAM" id="Phobius"/>
    </source>
</evidence>
<dbReference type="InterPro" id="IPR036749">
    <property type="entry name" value="Expansin_CBD_sf"/>
</dbReference>
<dbReference type="SUPFAM" id="SSF50685">
    <property type="entry name" value="Barwin-like endoglucanases"/>
    <property type="match status" value="1"/>
</dbReference>
<dbReference type="Gene3D" id="2.60.40.760">
    <property type="entry name" value="Expansin, cellulose-binding-like domain"/>
    <property type="match status" value="1"/>
</dbReference>
<dbReference type="EMBL" id="CP109441">
    <property type="protein sequence ID" value="WUV45092.1"/>
    <property type="molecule type" value="Genomic_DNA"/>
</dbReference>
<keyword evidence="3" id="KW-0812">Transmembrane</keyword>
<feature type="compositionally biased region" description="Polar residues" evidence="2">
    <location>
        <begin position="289"/>
        <end position="305"/>
    </location>
</feature>
<evidence type="ECO:0000259" key="4">
    <source>
        <dbReference type="Pfam" id="PF03330"/>
    </source>
</evidence>
<dbReference type="PANTHER" id="PTHR31836:SF21">
    <property type="entry name" value="EXPANSIN-LIKE PROTEIN 7"/>
    <property type="match status" value="1"/>
</dbReference>
<keyword evidence="6" id="KW-1185">Reference proteome</keyword>
<dbReference type="InterPro" id="IPR009009">
    <property type="entry name" value="RlpA-like_DPBB"/>
</dbReference>
<protein>
    <submittedName>
        <fullName evidence="5">Expansin EXLX1 family cellulose-binding protein</fullName>
    </submittedName>
</protein>
<dbReference type="InterPro" id="IPR051477">
    <property type="entry name" value="Expansin_CellWall"/>
</dbReference>
<dbReference type="SUPFAM" id="SSF49590">
    <property type="entry name" value="PHL pollen allergen"/>
    <property type="match status" value="1"/>
</dbReference>
<evidence type="ECO:0000256" key="1">
    <source>
        <dbReference type="ARBA" id="ARBA00022729"/>
    </source>
</evidence>
<feature type="domain" description="RlpA-like protein double-psi beta-barrel" evidence="4">
    <location>
        <begin position="130"/>
        <end position="171"/>
    </location>
</feature>
<proteinExistence type="predicted"/>
<evidence type="ECO:0000313" key="6">
    <source>
        <dbReference type="Proteomes" id="UP001432062"/>
    </source>
</evidence>
<sequence length="305" mass="32688">MHRIPIEHQHFRSGWLWLPVGVLLTAAAVVVWIARPERQSSCTATPSVPDTGTETSRMMVASSSTGIANWHTVDASPPTRPGEARYYSFGPGPACSFAGLPTNGFYVGVSTREYGHADLCGAYLDVHGPRGDVRVLIADRCPGCAPGQLDLSTAAFEQIADRSDGVAQIRYSVVRDPLPAPELIYELKPDSSPSWLAMLVTGSGNPIQRVALRSAADGPWHELNRGMDNYWTISGAGPGPFSAQVTDVRGHQVEITRISLEQGERYTGLSLYTEPVPEPLPAPTPEITNTTPQQPSSIAATGCAN</sequence>
<feature type="region of interest" description="Disordered" evidence="2">
    <location>
        <begin position="277"/>
        <end position="305"/>
    </location>
</feature>
<keyword evidence="1" id="KW-0732">Signal</keyword>
<evidence type="ECO:0000313" key="5">
    <source>
        <dbReference type="EMBL" id="WUV45092.1"/>
    </source>
</evidence>
<dbReference type="Pfam" id="PF03330">
    <property type="entry name" value="DPBB_1"/>
    <property type="match status" value="1"/>
</dbReference>
<dbReference type="NCBIfam" id="NF041144">
    <property type="entry name" value="expansin_EXLX1"/>
    <property type="match status" value="1"/>
</dbReference>
<accession>A0ABZ1YPA2</accession>
<evidence type="ECO:0000256" key="2">
    <source>
        <dbReference type="SAM" id="MobiDB-lite"/>
    </source>
</evidence>
<dbReference type="InterPro" id="IPR049818">
    <property type="entry name" value="Expansin_EXLX1-like"/>
</dbReference>
<keyword evidence="3" id="KW-0472">Membrane</keyword>
<feature type="transmembrane region" description="Helical" evidence="3">
    <location>
        <begin position="15"/>
        <end position="34"/>
    </location>
</feature>
<organism evidence="5 6">
    <name type="scientific">Nocardia vinacea</name>
    <dbReference type="NCBI Taxonomy" id="96468"/>
    <lineage>
        <taxon>Bacteria</taxon>
        <taxon>Bacillati</taxon>
        <taxon>Actinomycetota</taxon>
        <taxon>Actinomycetes</taxon>
        <taxon>Mycobacteriales</taxon>
        <taxon>Nocardiaceae</taxon>
        <taxon>Nocardia</taxon>
    </lineage>
</organism>
<name>A0ABZ1YPA2_9NOCA</name>
<dbReference type="Proteomes" id="UP001432062">
    <property type="component" value="Chromosome"/>
</dbReference>
<dbReference type="CDD" id="cd22272">
    <property type="entry name" value="DPBB_EXLX1-like"/>
    <property type="match status" value="1"/>
</dbReference>